<comment type="subcellular location">
    <subcellularLocation>
        <location evidence="1">Membrane</location>
        <topology evidence="1">Multi-pass membrane protein</topology>
    </subcellularLocation>
</comment>
<dbReference type="Pfam" id="PF04103">
    <property type="entry name" value="CD20"/>
    <property type="match status" value="1"/>
</dbReference>
<dbReference type="InterPro" id="IPR030417">
    <property type="entry name" value="MS4A"/>
</dbReference>
<evidence type="ECO:0000256" key="2">
    <source>
        <dbReference type="ARBA" id="ARBA00009565"/>
    </source>
</evidence>
<dbReference type="GO" id="GO:0007166">
    <property type="term" value="P:cell surface receptor signaling pathway"/>
    <property type="evidence" value="ECO:0007669"/>
    <property type="project" value="TreeGrafter"/>
</dbReference>
<keyword evidence="5 6" id="KW-0472">Membrane</keyword>
<evidence type="ECO:0000313" key="7">
    <source>
        <dbReference type="Proteomes" id="UP001165780"/>
    </source>
</evidence>
<gene>
    <name evidence="8" type="primary">LOC109246515</name>
</gene>
<dbReference type="PANTHER" id="PTHR23320:SF42">
    <property type="entry name" value="MEMBRANE-SPANNING 4-DOMAINS SUBFAMILY A MEMBER 13"/>
    <property type="match status" value="1"/>
</dbReference>
<dbReference type="Proteomes" id="UP001165780">
    <property type="component" value="Unplaced"/>
</dbReference>
<dbReference type="KEGG" id="ppad:109246515"/>
<comment type="similarity">
    <text evidence="2">Belongs to the MS4A family.</text>
</comment>
<name>A0A9V1DY94_PANPR</name>
<evidence type="ECO:0000256" key="3">
    <source>
        <dbReference type="ARBA" id="ARBA00022692"/>
    </source>
</evidence>
<sequence length="169" mass="18901">MSEGYTLKLETRILGAVQIMNGLFYCALGFLCFALFVEEENREATGYIPVIVTLTYVFCSSTFFITSGSISVQAQKHPTKCKLIASMVMNILSACFSVLGIMILSIASLTYYPDTNEYLWSHVHSCLSAVSLHNSQRTSVTPIKNERLIVNWGRTPRLFSRGLMENTGY</sequence>
<feature type="transmembrane region" description="Helical" evidence="6">
    <location>
        <begin position="48"/>
        <end position="70"/>
    </location>
</feature>
<dbReference type="RefSeq" id="XP_019270085.1">
    <property type="nucleotide sequence ID" value="XM_019414540.2"/>
</dbReference>
<dbReference type="OrthoDB" id="10071849at2759"/>
<protein>
    <submittedName>
        <fullName evidence="8">B-lymphocyte antigen CD20-like isoform X1</fullName>
    </submittedName>
</protein>
<dbReference type="AlphaFoldDB" id="A0A9V1DY94"/>
<feature type="transmembrane region" description="Helical" evidence="6">
    <location>
        <begin position="91"/>
        <end position="112"/>
    </location>
</feature>
<evidence type="ECO:0000256" key="1">
    <source>
        <dbReference type="ARBA" id="ARBA00004141"/>
    </source>
</evidence>
<proteinExistence type="inferred from homology"/>
<feature type="transmembrane region" description="Helical" evidence="6">
    <location>
        <begin position="12"/>
        <end position="36"/>
    </location>
</feature>
<keyword evidence="7" id="KW-1185">Reference proteome</keyword>
<evidence type="ECO:0000313" key="8">
    <source>
        <dbReference type="RefSeq" id="XP_019270085.1"/>
    </source>
</evidence>
<dbReference type="GeneID" id="109246515"/>
<dbReference type="GO" id="GO:0005886">
    <property type="term" value="C:plasma membrane"/>
    <property type="evidence" value="ECO:0007669"/>
    <property type="project" value="TreeGrafter"/>
</dbReference>
<keyword evidence="4 6" id="KW-1133">Transmembrane helix</keyword>
<evidence type="ECO:0000256" key="6">
    <source>
        <dbReference type="SAM" id="Phobius"/>
    </source>
</evidence>
<keyword evidence="3 6" id="KW-0812">Transmembrane</keyword>
<organism evidence="7 8">
    <name type="scientific">Panthera pardus</name>
    <name type="common">Leopard</name>
    <name type="synonym">Felis pardus</name>
    <dbReference type="NCBI Taxonomy" id="9691"/>
    <lineage>
        <taxon>Eukaryota</taxon>
        <taxon>Metazoa</taxon>
        <taxon>Chordata</taxon>
        <taxon>Craniata</taxon>
        <taxon>Vertebrata</taxon>
        <taxon>Euteleostomi</taxon>
        <taxon>Mammalia</taxon>
        <taxon>Eutheria</taxon>
        <taxon>Laurasiatheria</taxon>
        <taxon>Carnivora</taxon>
        <taxon>Feliformia</taxon>
        <taxon>Felidae</taxon>
        <taxon>Pantherinae</taxon>
        <taxon>Panthera</taxon>
    </lineage>
</organism>
<accession>A0A9V1DY94</accession>
<dbReference type="PANTHER" id="PTHR23320">
    <property type="entry name" value="MEMBRANE-SPANNING 4-DOMAINS SUBFAMILY A MS4A -RELATED"/>
    <property type="match status" value="1"/>
</dbReference>
<evidence type="ECO:0000256" key="4">
    <source>
        <dbReference type="ARBA" id="ARBA00022989"/>
    </source>
</evidence>
<reference evidence="8" key="1">
    <citation type="submission" date="2025-08" db="UniProtKB">
        <authorList>
            <consortium name="RefSeq"/>
        </authorList>
    </citation>
    <scope>IDENTIFICATION</scope>
    <source>
        <tissue evidence="8">Whole blood</tissue>
    </source>
</reference>
<dbReference type="InterPro" id="IPR007237">
    <property type="entry name" value="CD20-like"/>
</dbReference>
<evidence type="ECO:0000256" key="5">
    <source>
        <dbReference type="ARBA" id="ARBA00023136"/>
    </source>
</evidence>